<proteinExistence type="predicted"/>
<accession>A0AAE6K9Y7</accession>
<dbReference type="RefSeq" id="WP_032536077.1">
    <property type="nucleotide sequence ID" value="NZ_CP036546.1"/>
</dbReference>
<organism evidence="1 2">
    <name type="scientific">Bacteroides fragilis</name>
    <dbReference type="NCBI Taxonomy" id="817"/>
    <lineage>
        <taxon>Bacteria</taxon>
        <taxon>Pseudomonadati</taxon>
        <taxon>Bacteroidota</taxon>
        <taxon>Bacteroidia</taxon>
        <taxon>Bacteroidales</taxon>
        <taxon>Bacteroidaceae</taxon>
        <taxon>Bacteroides</taxon>
    </lineage>
</organism>
<name>A0AAE6K9Y7_BACFG</name>
<sequence>MSKFQESNLNFDFKGAGWSVVKYDEHVAHGKISNVVKPTKAVDFLGIYKDKKLYFVEVKNYRGHTSDPETKEVLKAGGEELMRRIAVKVRDTIAGATNAARFSTNEKDFFTRINEILLNDAEKVVVIAWIEFDEMNENERKTKMSVWQQKLKHKLSWLHAAKISINSVDTANGILPETDITFA</sequence>
<dbReference type="AlphaFoldDB" id="A0AAE6K9Y7"/>
<dbReference type="EMBL" id="CP036546">
    <property type="protein sequence ID" value="QCQ47621.1"/>
    <property type="molecule type" value="Genomic_DNA"/>
</dbReference>
<evidence type="ECO:0000313" key="1">
    <source>
        <dbReference type="EMBL" id="QCQ47621.1"/>
    </source>
</evidence>
<reference evidence="1 2" key="1">
    <citation type="submission" date="2019-03" db="EMBL/GenBank/DDBJ databases">
        <title>Complete genome assembly of MDR B. fragilis.</title>
        <authorList>
            <person name="Sydenham T.V."/>
            <person name="Hasman H."/>
            <person name="Justesen U.S."/>
        </authorList>
    </citation>
    <scope>NUCLEOTIDE SEQUENCE [LARGE SCALE GENOMIC DNA]</scope>
    <source>
        <strain evidence="1 2">DCMSKEJBY0001B</strain>
    </source>
</reference>
<protein>
    <submittedName>
        <fullName evidence="1">NERD domain-containing protein</fullName>
    </submittedName>
</protein>
<evidence type="ECO:0000313" key="2">
    <source>
        <dbReference type="Proteomes" id="UP000036847"/>
    </source>
</evidence>
<gene>
    <name evidence="1" type="ORF">EC80_014835</name>
</gene>
<dbReference type="Proteomes" id="UP000036847">
    <property type="component" value="Chromosome"/>
</dbReference>